<dbReference type="Gene3D" id="1.25.40.600">
    <property type="match status" value="1"/>
</dbReference>
<dbReference type="EMBL" id="JABCJJ010000008">
    <property type="protein sequence ID" value="NMR20030.1"/>
    <property type="molecule type" value="Genomic_DNA"/>
</dbReference>
<evidence type="ECO:0000256" key="9">
    <source>
        <dbReference type="SAM" id="Phobius"/>
    </source>
</evidence>
<comment type="similarity">
    <text evidence="2">Belongs to the AmiS/UreI family.</text>
</comment>
<feature type="transmembrane region" description="Helical" evidence="9">
    <location>
        <begin position="87"/>
        <end position="107"/>
    </location>
</feature>
<keyword evidence="4" id="KW-1003">Cell membrane</keyword>
<dbReference type="RefSeq" id="WP_169324407.1">
    <property type="nucleotide sequence ID" value="NZ_JABCJJ010000008.1"/>
</dbReference>
<dbReference type="InterPro" id="IPR003211">
    <property type="entry name" value="AmiSUreI_transpt"/>
</dbReference>
<evidence type="ECO:0000313" key="10">
    <source>
        <dbReference type="EMBL" id="NMR20030.1"/>
    </source>
</evidence>
<sequence>MGNVGLLLVGVVLLVNGLVTLGVVPARSAALLNIFVGTAQVVLPTILLIQGGTDPAVVNSVWPSYLFGITYLYYGIGIFLDLEPQGFGWYSAFVAAIATYHAIITLGTDPVFAVIWATWAVMWSLFFLLLALGKAQLGRFAGWFLVLLGIPTCTVSALFLLNDRWSTTPTAGLGALAALAVLTVSSVVLARSPLLRDGEEAPAASGRDADGLDPVAPAVEQRTEPERTEVLSPATA</sequence>
<reference evidence="10 11" key="1">
    <citation type="submission" date="2020-04" db="EMBL/GenBank/DDBJ databases">
        <title>Sequencing and Assembly of C. fimi.</title>
        <authorList>
            <person name="Ramsey A.R."/>
        </authorList>
    </citation>
    <scope>NUCLEOTIDE SEQUENCE [LARGE SCALE GENOMIC DNA]</scope>
    <source>
        <strain evidence="10 11">SB</strain>
    </source>
</reference>
<evidence type="ECO:0000256" key="8">
    <source>
        <dbReference type="SAM" id="MobiDB-lite"/>
    </source>
</evidence>
<gene>
    <name evidence="10" type="ORF">HIR71_07300</name>
</gene>
<name>A0A7Y0LXY3_CELFI</name>
<evidence type="ECO:0000256" key="6">
    <source>
        <dbReference type="ARBA" id="ARBA00022989"/>
    </source>
</evidence>
<organism evidence="10 11">
    <name type="scientific">Cellulomonas fimi</name>
    <dbReference type="NCBI Taxonomy" id="1708"/>
    <lineage>
        <taxon>Bacteria</taxon>
        <taxon>Bacillati</taxon>
        <taxon>Actinomycetota</taxon>
        <taxon>Actinomycetes</taxon>
        <taxon>Micrococcales</taxon>
        <taxon>Cellulomonadaceae</taxon>
        <taxon>Cellulomonas</taxon>
    </lineage>
</organism>
<keyword evidence="3" id="KW-0813">Transport</keyword>
<accession>A0A7Y0LXY3</accession>
<feature type="transmembrane region" description="Helical" evidence="9">
    <location>
        <begin position="173"/>
        <end position="190"/>
    </location>
</feature>
<dbReference type="Proteomes" id="UP000562124">
    <property type="component" value="Unassembled WGS sequence"/>
</dbReference>
<evidence type="ECO:0000256" key="3">
    <source>
        <dbReference type="ARBA" id="ARBA00022448"/>
    </source>
</evidence>
<evidence type="ECO:0000256" key="7">
    <source>
        <dbReference type="ARBA" id="ARBA00023136"/>
    </source>
</evidence>
<dbReference type="GO" id="GO:0005886">
    <property type="term" value="C:plasma membrane"/>
    <property type="evidence" value="ECO:0007669"/>
    <property type="project" value="UniProtKB-SubCell"/>
</dbReference>
<feature type="transmembrane region" description="Helical" evidence="9">
    <location>
        <begin position="140"/>
        <end position="161"/>
    </location>
</feature>
<feature type="region of interest" description="Disordered" evidence="8">
    <location>
        <begin position="198"/>
        <end position="236"/>
    </location>
</feature>
<keyword evidence="11" id="KW-1185">Reference proteome</keyword>
<keyword evidence="7 9" id="KW-0472">Membrane</keyword>
<comment type="subcellular location">
    <subcellularLocation>
        <location evidence="1">Cell membrane</location>
        <topology evidence="1">Multi-pass membrane protein</topology>
    </subcellularLocation>
</comment>
<evidence type="ECO:0000256" key="1">
    <source>
        <dbReference type="ARBA" id="ARBA00004651"/>
    </source>
</evidence>
<dbReference type="AlphaFoldDB" id="A0A7Y0LXY3"/>
<feature type="transmembrane region" description="Helical" evidence="9">
    <location>
        <begin position="62"/>
        <end position="80"/>
    </location>
</feature>
<keyword evidence="5 9" id="KW-0812">Transmembrane</keyword>
<feature type="transmembrane region" description="Helical" evidence="9">
    <location>
        <begin position="31"/>
        <end position="50"/>
    </location>
</feature>
<protein>
    <submittedName>
        <fullName evidence="10">Amidase</fullName>
    </submittedName>
</protein>
<evidence type="ECO:0000256" key="4">
    <source>
        <dbReference type="ARBA" id="ARBA00022475"/>
    </source>
</evidence>
<feature type="transmembrane region" description="Helical" evidence="9">
    <location>
        <begin position="6"/>
        <end position="24"/>
    </location>
</feature>
<comment type="caution">
    <text evidence="10">The sequence shown here is derived from an EMBL/GenBank/DDBJ whole genome shotgun (WGS) entry which is preliminary data.</text>
</comment>
<evidence type="ECO:0000256" key="2">
    <source>
        <dbReference type="ARBA" id="ARBA00010068"/>
    </source>
</evidence>
<evidence type="ECO:0000256" key="5">
    <source>
        <dbReference type="ARBA" id="ARBA00022692"/>
    </source>
</evidence>
<feature type="transmembrane region" description="Helical" evidence="9">
    <location>
        <begin position="113"/>
        <end position="133"/>
    </location>
</feature>
<keyword evidence="6 9" id="KW-1133">Transmembrane helix</keyword>
<evidence type="ECO:0000313" key="11">
    <source>
        <dbReference type="Proteomes" id="UP000562124"/>
    </source>
</evidence>
<proteinExistence type="inferred from homology"/>
<dbReference type="InterPro" id="IPR038523">
    <property type="entry name" value="AmiSUreI_transpt_sf"/>
</dbReference>
<dbReference type="Pfam" id="PF02293">
    <property type="entry name" value="AmiS_UreI"/>
    <property type="match status" value="1"/>
</dbReference>